<name>A0A6J7LBW7_9ZZZZ</name>
<dbReference type="InterPro" id="IPR019587">
    <property type="entry name" value="Polyketide_cyclase/dehydratase"/>
</dbReference>
<dbReference type="InterPro" id="IPR023393">
    <property type="entry name" value="START-like_dom_sf"/>
</dbReference>
<dbReference type="Gene3D" id="3.30.530.20">
    <property type="match status" value="1"/>
</dbReference>
<accession>A0A6J7LBW7</accession>
<protein>
    <submittedName>
        <fullName evidence="1">Unannotated protein</fullName>
    </submittedName>
</protein>
<gene>
    <name evidence="1" type="ORF">UFOPK3772_02489</name>
</gene>
<dbReference type="EMBL" id="CAFBNE010000097">
    <property type="protein sequence ID" value="CAB4964303.1"/>
    <property type="molecule type" value="Genomic_DNA"/>
</dbReference>
<dbReference type="AlphaFoldDB" id="A0A6J7LBW7"/>
<reference evidence="1" key="1">
    <citation type="submission" date="2020-05" db="EMBL/GenBank/DDBJ databases">
        <authorList>
            <person name="Chiriac C."/>
            <person name="Salcher M."/>
            <person name="Ghai R."/>
            <person name="Kavagutti S V."/>
        </authorList>
    </citation>
    <scope>NUCLEOTIDE SEQUENCE</scope>
</reference>
<proteinExistence type="predicted"/>
<organism evidence="1">
    <name type="scientific">freshwater metagenome</name>
    <dbReference type="NCBI Taxonomy" id="449393"/>
    <lineage>
        <taxon>unclassified sequences</taxon>
        <taxon>metagenomes</taxon>
        <taxon>ecological metagenomes</taxon>
    </lineage>
</organism>
<dbReference type="SUPFAM" id="SSF55961">
    <property type="entry name" value="Bet v1-like"/>
    <property type="match status" value="1"/>
</dbReference>
<dbReference type="Pfam" id="PF10604">
    <property type="entry name" value="Polyketide_cyc2"/>
    <property type="match status" value="1"/>
</dbReference>
<sequence>MDNRAEILATGSRWVRSARITINAPAGQIFDVVADPAQHRRFDGSGMVEGVVSGPARLELGSRFGMGMRYKLPYRTSNEVVEFEEGRRIAWCHFNHHRWRYELEPVDAQTTVVTETFDGSTARFPPALLLINAYEGNQVAVAKTLVRLKSLMEDGAAVR</sequence>
<evidence type="ECO:0000313" key="1">
    <source>
        <dbReference type="EMBL" id="CAB4964303.1"/>
    </source>
</evidence>